<dbReference type="WBParaSite" id="PS1159_v2.g17168.t1">
    <property type="protein sequence ID" value="PS1159_v2.g17168.t1"/>
    <property type="gene ID" value="PS1159_v2.g17168"/>
</dbReference>
<dbReference type="Proteomes" id="UP000887580">
    <property type="component" value="Unplaced"/>
</dbReference>
<accession>A0AC35FGC3</accession>
<evidence type="ECO:0000313" key="2">
    <source>
        <dbReference type="WBParaSite" id="PS1159_v2.g17168.t1"/>
    </source>
</evidence>
<proteinExistence type="predicted"/>
<reference evidence="2" key="1">
    <citation type="submission" date="2022-11" db="UniProtKB">
        <authorList>
            <consortium name="WormBaseParasite"/>
        </authorList>
    </citation>
    <scope>IDENTIFICATION</scope>
</reference>
<organism evidence="1 2">
    <name type="scientific">Panagrolaimus sp. PS1159</name>
    <dbReference type="NCBI Taxonomy" id="55785"/>
    <lineage>
        <taxon>Eukaryota</taxon>
        <taxon>Metazoa</taxon>
        <taxon>Ecdysozoa</taxon>
        <taxon>Nematoda</taxon>
        <taxon>Chromadorea</taxon>
        <taxon>Rhabditida</taxon>
        <taxon>Tylenchina</taxon>
        <taxon>Panagrolaimomorpha</taxon>
        <taxon>Panagrolaimoidea</taxon>
        <taxon>Panagrolaimidae</taxon>
        <taxon>Panagrolaimus</taxon>
    </lineage>
</organism>
<name>A0AC35FGC3_9BILA</name>
<sequence length="103" mass="11939">MLSNNLKLANSTIAETEKYKQELEKEVKDKKLKEEHLKVGYEELNEIVLGEFRLLEQARNSLIYNFSTSMLPSAANIPRELLTPSEKSKDFGRQLDKAVNRKR</sequence>
<protein>
    <submittedName>
        <fullName evidence="2">Uncharacterized protein</fullName>
    </submittedName>
</protein>
<evidence type="ECO:0000313" key="1">
    <source>
        <dbReference type="Proteomes" id="UP000887580"/>
    </source>
</evidence>